<evidence type="ECO:0008006" key="3">
    <source>
        <dbReference type="Google" id="ProtNLM"/>
    </source>
</evidence>
<reference evidence="1" key="1">
    <citation type="submission" date="2021-03" db="EMBL/GenBank/DDBJ databases">
        <authorList>
            <person name="Tagirdzhanova G."/>
        </authorList>
    </citation>
    <scope>NUCLEOTIDE SEQUENCE</scope>
</reference>
<gene>
    <name evidence="1" type="ORF">IMSHALPRED_010640</name>
</gene>
<evidence type="ECO:0000313" key="1">
    <source>
        <dbReference type="EMBL" id="CAF9911928.1"/>
    </source>
</evidence>
<accession>A0A8H3EUI1</accession>
<dbReference type="EMBL" id="CAJPDT010000009">
    <property type="protein sequence ID" value="CAF9911928.1"/>
    <property type="molecule type" value="Genomic_DNA"/>
</dbReference>
<dbReference type="CDD" id="cd02440">
    <property type="entry name" value="AdoMet_MTases"/>
    <property type="match status" value="1"/>
</dbReference>
<dbReference type="Pfam" id="PF13489">
    <property type="entry name" value="Methyltransf_23"/>
    <property type="match status" value="1"/>
</dbReference>
<dbReference type="PANTHER" id="PTHR43591">
    <property type="entry name" value="METHYLTRANSFERASE"/>
    <property type="match status" value="1"/>
</dbReference>
<sequence length="291" mass="32891">MAATQSQHYALDKPSEQSEQSRLDLQHQIWLLTFSGSLIAPCIPQDFEPQSILDIGCGSGAWAIAYASEHPEIQVTATDVNPPTLPSPPENLTVIADNAEQVWSFDDKFDYIHVRLLTLAIRDWPAFFRRCWEHLNPGGWVELGDASTPYSAENPAANCENSVFLRVGFLWYEGMLRNGIDMMAAHHHTDRLKLQGFVNAHQEVAKWPTNGKWQSEDRLKTMGDMICKNWSNISRTITPKVFKATLQMEDGKVDELVKAMLDELENDTEKRLFFPMDVTIAQKPLSTGQTT</sequence>
<dbReference type="SUPFAM" id="SSF53335">
    <property type="entry name" value="S-adenosyl-L-methionine-dependent methyltransferases"/>
    <property type="match status" value="1"/>
</dbReference>
<dbReference type="PANTHER" id="PTHR43591:SF24">
    <property type="entry name" value="2-METHOXY-6-POLYPRENYL-1,4-BENZOQUINOL METHYLASE, MITOCHONDRIAL"/>
    <property type="match status" value="1"/>
</dbReference>
<dbReference type="OrthoDB" id="2013972at2759"/>
<keyword evidence="2" id="KW-1185">Reference proteome</keyword>
<dbReference type="Gene3D" id="3.40.50.150">
    <property type="entry name" value="Vaccinia Virus protein VP39"/>
    <property type="match status" value="1"/>
</dbReference>
<dbReference type="InterPro" id="IPR029063">
    <property type="entry name" value="SAM-dependent_MTases_sf"/>
</dbReference>
<evidence type="ECO:0000313" key="2">
    <source>
        <dbReference type="Proteomes" id="UP000664534"/>
    </source>
</evidence>
<comment type="caution">
    <text evidence="1">The sequence shown here is derived from an EMBL/GenBank/DDBJ whole genome shotgun (WGS) entry which is preliminary data.</text>
</comment>
<name>A0A8H3EUI1_9LECA</name>
<dbReference type="Proteomes" id="UP000664534">
    <property type="component" value="Unassembled WGS sequence"/>
</dbReference>
<dbReference type="GO" id="GO:0008168">
    <property type="term" value="F:methyltransferase activity"/>
    <property type="evidence" value="ECO:0007669"/>
    <property type="project" value="TreeGrafter"/>
</dbReference>
<proteinExistence type="predicted"/>
<protein>
    <recommendedName>
        <fullName evidence="3">S-adenosyl-L-methionine-dependent methyltransferase</fullName>
    </recommendedName>
</protein>
<dbReference type="AlphaFoldDB" id="A0A8H3EUI1"/>
<organism evidence="1 2">
    <name type="scientific">Imshaugia aleurites</name>
    <dbReference type="NCBI Taxonomy" id="172621"/>
    <lineage>
        <taxon>Eukaryota</taxon>
        <taxon>Fungi</taxon>
        <taxon>Dikarya</taxon>
        <taxon>Ascomycota</taxon>
        <taxon>Pezizomycotina</taxon>
        <taxon>Lecanoromycetes</taxon>
        <taxon>OSLEUM clade</taxon>
        <taxon>Lecanoromycetidae</taxon>
        <taxon>Lecanorales</taxon>
        <taxon>Lecanorineae</taxon>
        <taxon>Parmeliaceae</taxon>
        <taxon>Imshaugia</taxon>
    </lineage>
</organism>